<organism evidence="1 2">
    <name type="scientific">Anopheles quadriannulatus</name>
    <name type="common">Mosquito</name>
    <dbReference type="NCBI Taxonomy" id="34691"/>
    <lineage>
        <taxon>Eukaryota</taxon>
        <taxon>Metazoa</taxon>
        <taxon>Ecdysozoa</taxon>
        <taxon>Arthropoda</taxon>
        <taxon>Hexapoda</taxon>
        <taxon>Insecta</taxon>
        <taxon>Pterygota</taxon>
        <taxon>Neoptera</taxon>
        <taxon>Endopterygota</taxon>
        <taxon>Diptera</taxon>
        <taxon>Nematocera</taxon>
        <taxon>Culicoidea</taxon>
        <taxon>Culicidae</taxon>
        <taxon>Anophelinae</taxon>
        <taxon>Anopheles</taxon>
    </lineage>
</organism>
<proteinExistence type="predicted"/>
<protein>
    <submittedName>
        <fullName evidence="1">Uncharacterized protein</fullName>
    </submittedName>
</protein>
<name>A0A182XRH8_ANOQN</name>
<evidence type="ECO:0000313" key="2">
    <source>
        <dbReference type="Proteomes" id="UP000076407"/>
    </source>
</evidence>
<accession>A0A182XRH8</accession>
<evidence type="ECO:0000313" key="1">
    <source>
        <dbReference type="EnsemblMetazoa" id="AQUA014452-PA"/>
    </source>
</evidence>
<dbReference type="VEuPathDB" id="VectorBase:AQUA014452"/>
<dbReference type="Proteomes" id="UP000076407">
    <property type="component" value="Unassembled WGS sequence"/>
</dbReference>
<reference evidence="1" key="1">
    <citation type="submission" date="2020-05" db="UniProtKB">
        <authorList>
            <consortium name="EnsemblMetazoa"/>
        </authorList>
    </citation>
    <scope>IDENTIFICATION</scope>
    <source>
        <strain evidence="1">SANGQUA</strain>
    </source>
</reference>
<dbReference type="EnsemblMetazoa" id="AQUA014452-RA">
    <property type="protein sequence ID" value="AQUA014452-PA"/>
    <property type="gene ID" value="AQUA014452"/>
</dbReference>
<sequence>WISFSCSLSHSRKRAHTHTQAWQSALTLHEVVLAPGFSRRKESRFGFFPTTCFRAAGLCCVRFPFASVKKR</sequence>
<keyword evidence="2" id="KW-1185">Reference proteome</keyword>
<dbReference type="AlphaFoldDB" id="A0A182XRH8"/>